<name>A0A5N6U551_ASPAV</name>
<dbReference type="InterPro" id="IPR036291">
    <property type="entry name" value="NAD(P)-bd_dom_sf"/>
</dbReference>
<dbReference type="GO" id="GO:0005783">
    <property type="term" value="C:endoplasmic reticulum"/>
    <property type="evidence" value="ECO:0007669"/>
    <property type="project" value="TreeGrafter"/>
</dbReference>
<proteinExistence type="inferred from homology"/>
<protein>
    <recommendedName>
        <fullName evidence="6">Oxidoreductase</fullName>
    </recommendedName>
</protein>
<reference evidence="4 5" key="1">
    <citation type="submission" date="2019-04" db="EMBL/GenBank/DDBJ databases">
        <title>Friends and foes A comparative genomics study of 23 Aspergillus species from section Flavi.</title>
        <authorList>
            <consortium name="DOE Joint Genome Institute"/>
            <person name="Kjaerbolling I."/>
            <person name="Vesth T."/>
            <person name="Frisvad J.C."/>
            <person name="Nybo J.L."/>
            <person name="Theobald S."/>
            <person name="Kildgaard S."/>
            <person name="Isbrandt T."/>
            <person name="Kuo A."/>
            <person name="Sato A."/>
            <person name="Lyhne E.K."/>
            <person name="Kogle M.E."/>
            <person name="Wiebenga A."/>
            <person name="Kun R.S."/>
            <person name="Lubbers R.J."/>
            <person name="Makela M.R."/>
            <person name="Barry K."/>
            <person name="Chovatia M."/>
            <person name="Clum A."/>
            <person name="Daum C."/>
            <person name="Haridas S."/>
            <person name="He G."/>
            <person name="LaButti K."/>
            <person name="Lipzen A."/>
            <person name="Mondo S."/>
            <person name="Riley R."/>
            <person name="Salamov A."/>
            <person name="Simmons B.A."/>
            <person name="Magnuson J.K."/>
            <person name="Henrissat B."/>
            <person name="Mortensen U.H."/>
            <person name="Larsen T.O."/>
            <person name="Devries R.P."/>
            <person name="Grigoriev I.V."/>
            <person name="Machida M."/>
            <person name="Baker S.E."/>
            <person name="Andersen M.R."/>
        </authorList>
    </citation>
    <scope>NUCLEOTIDE SEQUENCE [LARGE SCALE GENOMIC DNA]</scope>
    <source>
        <strain evidence="4 5">IBT 18842</strain>
    </source>
</reference>
<dbReference type="AlphaFoldDB" id="A0A5N6U551"/>
<dbReference type="GO" id="GO:0006654">
    <property type="term" value="P:phosphatidic acid biosynthetic process"/>
    <property type="evidence" value="ECO:0007669"/>
    <property type="project" value="TreeGrafter"/>
</dbReference>
<keyword evidence="5" id="KW-1185">Reference proteome</keyword>
<dbReference type="Proteomes" id="UP000325780">
    <property type="component" value="Unassembled WGS sequence"/>
</dbReference>
<sequence length="283" mass="30078">MTSETGFLPSVLITGCSVGGIGPALAEEFHCRGLHVFATARSREKMAPLEKLSNATLLELDVTSPQSIAAAVEAVTAKTGGKLDYLVNNSGQNIVRPILDTSVEEAKRLFDVNFWGAASMVQAFAPLVIAAKGMIVNLASVSAWYHGPWLSYYAASKAALVAYSDVLTLELKPFGVRVITVVAGTVQTNIFSNYAGRPDSTLPPNSLYMGAAQDVQDWTDGKVVKDAMSPDDFAKRVVGDVLGGGSGTIWRGTGATVSRIVFSIFPSSLLMRFSFWYAGLGNV</sequence>
<dbReference type="PRINTS" id="PR00081">
    <property type="entry name" value="GDHRDH"/>
</dbReference>
<evidence type="ECO:0000313" key="4">
    <source>
        <dbReference type="EMBL" id="KAE8153660.1"/>
    </source>
</evidence>
<gene>
    <name evidence="4" type="ORF">BDV25DRAFT_168443</name>
</gene>
<dbReference type="GO" id="GO:0000140">
    <property type="term" value="F:acylglycerone-phosphate reductase (NADP+) activity"/>
    <property type="evidence" value="ECO:0007669"/>
    <property type="project" value="TreeGrafter"/>
</dbReference>
<dbReference type="EMBL" id="ML742036">
    <property type="protein sequence ID" value="KAE8153660.1"/>
    <property type="molecule type" value="Genomic_DNA"/>
</dbReference>
<dbReference type="Gene3D" id="3.40.50.720">
    <property type="entry name" value="NAD(P)-binding Rossmann-like Domain"/>
    <property type="match status" value="1"/>
</dbReference>
<evidence type="ECO:0000313" key="5">
    <source>
        <dbReference type="Proteomes" id="UP000325780"/>
    </source>
</evidence>
<accession>A0A5N6U551</accession>
<evidence type="ECO:0000256" key="3">
    <source>
        <dbReference type="RuleBase" id="RU000363"/>
    </source>
</evidence>
<evidence type="ECO:0000256" key="2">
    <source>
        <dbReference type="ARBA" id="ARBA00023002"/>
    </source>
</evidence>
<comment type="similarity">
    <text evidence="1 3">Belongs to the short-chain dehydrogenases/reductases (SDR) family.</text>
</comment>
<dbReference type="PANTHER" id="PTHR44169">
    <property type="entry name" value="NADPH-DEPENDENT 1-ACYLDIHYDROXYACETONE PHOSPHATE REDUCTASE"/>
    <property type="match status" value="1"/>
</dbReference>
<dbReference type="InterPro" id="IPR002347">
    <property type="entry name" value="SDR_fam"/>
</dbReference>
<organism evidence="4 5">
    <name type="scientific">Aspergillus avenaceus</name>
    <dbReference type="NCBI Taxonomy" id="36643"/>
    <lineage>
        <taxon>Eukaryota</taxon>
        <taxon>Fungi</taxon>
        <taxon>Dikarya</taxon>
        <taxon>Ascomycota</taxon>
        <taxon>Pezizomycotina</taxon>
        <taxon>Eurotiomycetes</taxon>
        <taxon>Eurotiomycetidae</taxon>
        <taxon>Eurotiales</taxon>
        <taxon>Aspergillaceae</taxon>
        <taxon>Aspergillus</taxon>
        <taxon>Aspergillus subgen. Circumdati</taxon>
    </lineage>
</organism>
<dbReference type="Pfam" id="PF00106">
    <property type="entry name" value="adh_short"/>
    <property type="match status" value="1"/>
</dbReference>
<evidence type="ECO:0008006" key="6">
    <source>
        <dbReference type="Google" id="ProtNLM"/>
    </source>
</evidence>
<dbReference type="SUPFAM" id="SSF51735">
    <property type="entry name" value="NAD(P)-binding Rossmann-fold domains"/>
    <property type="match status" value="1"/>
</dbReference>
<dbReference type="CDD" id="cd05374">
    <property type="entry name" value="17beta-HSD-like_SDR_c"/>
    <property type="match status" value="1"/>
</dbReference>
<evidence type="ECO:0000256" key="1">
    <source>
        <dbReference type="ARBA" id="ARBA00006484"/>
    </source>
</evidence>
<dbReference type="PANTHER" id="PTHR44169:SF6">
    <property type="entry name" value="NADPH-DEPENDENT 1-ACYLDIHYDROXYACETONE PHOSPHATE REDUCTASE"/>
    <property type="match status" value="1"/>
</dbReference>
<dbReference type="OrthoDB" id="2102561at2759"/>
<dbReference type="GO" id="GO:0005811">
    <property type="term" value="C:lipid droplet"/>
    <property type="evidence" value="ECO:0007669"/>
    <property type="project" value="TreeGrafter"/>
</dbReference>
<keyword evidence="2" id="KW-0560">Oxidoreductase</keyword>
<dbReference type="GO" id="GO:0019433">
    <property type="term" value="P:triglyceride catabolic process"/>
    <property type="evidence" value="ECO:0007669"/>
    <property type="project" value="TreeGrafter"/>
</dbReference>
<dbReference type="GO" id="GO:0004806">
    <property type="term" value="F:triacylglycerol lipase activity"/>
    <property type="evidence" value="ECO:0007669"/>
    <property type="project" value="TreeGrafter"/>
</dbReference>
<dbReference type="PRINTS" id="PR00080">
    <property type="entry name" value="SDRFAMILY"/>
</dbReference>